<dbReference type="InterPro" id="IPR051683">
    <property type="entry name" value="Enoyl-CoA_Hydratase/Isomerase"/>
</dbReference>
<protein>
    <submittedName>
        <fullName evidence="3">Enoyl-CoA hydratase</fullName>
    </submittedName>
</protein>
<accession>A0ABQ4C092</accession>
<dbReference type="RefSeq" id="WP_203701976.1">
    <property type="nucleotide sequence ID" value="NZ_BAAALU010000012.1"/>
</dbReference>
<dbReference type="PANTHER" id="PTHR42964">
    <property type="entry name" value="ENOYL-COA HYDRATASE"/>
    <property type="match status" value="1"/>
</dbReference>
<reference evidence="3 4" key="1">
    <citation type="submission" date="2021-01" db="EMBL/GenBank/DDBJ databases">
        <title>Whole genome shotgun sequence of Asanoa iriomotensis NBRC 100142.</title>
        <authorList>
            <person name="Komaki H."/>
            <person name="Tamura T."/>
        </authorList>
    </citation>
    <scope>NUCLEOTIDE SEQUENCE [LARGE SCALE GENOMIC DNA]</scope>
    <source>
        <strain evidence="3 4">NBRC 100142</strain>
    </source>
</reference>
<dbReference type="Gene3D" id="3.90.226.10">
    <property type="entry name" value="2-enoyl-CoA Hydratase, Chain A, domain 1"/>
    <property type="match status" value="1"/>
</dbReference>
<dbReference type="EMBL" id="BONC01000012">
    <property type="protein sequence ID" value="GIF56175.1"/>
    <property type="molecule type" value="Genomic_DNA"/>
</dbReference>
<evidence type="ECO:0000256" key="2">
    <source>
        <dbReference type="RuleBase" id="RU003707"/>
    </source>
</evidence>
<name>A0ABQ4C092_9ACTN</name>
<dbReference type="InterPro" id="IPR029045">
    <property type="entry name" value="ClpP/crotonase-like_dom_sf"/>
</dbReference>
<dbReference type="SUPFAM" id="SSF52096">
    <property type="entry name" value="ClpP/crotonase"/>
    <property type="match status" value="1"/>
</dbReference>
<dbReference type="PROSITE" id="PS00166">
    <property type="entry name" value="ENOYL_COA_HYDRATASE"/>
    <property type="match status" value="1"/>
</dbReference>
<gene>
    <name evidence="3" type="ORF">Air01nite_22700</name>
</gene>
<evidence type="ECO:0000313" key="3">
    <source>
        <dbReference type="EMBL" id="GIF56175.1"/>
    </source>
</evidence>
<evidence type="ECO:0000313" key="4">
    <source>
        <dbReference type="Proteomes" id="UP000624325"/>
    </source>
</evidence>
<comment type="similarity">
    <text evidence="1 2">Belongs to the enoyl-CoA hydratase/isomerase family.</text>
</comment>
<dbReference type="InterPro" id="IPR018376">
    <property type="entry name" value="Enoyl-CoA_hyd/isom_CS"/>
</dbReference>
<organism evidence="3 4">
    <name type="scientific">Asanoa iriomotensis</name>
    <dbReference type="NCBI Taxonomy" id="234613"/>
    <lineage>
        <taxon>Bacteria</taxon>
        <taxon>Bacillati</taxon>
        <taxon>Actinomycetota</taxon>
        <taxon>Actinomycetes</taxon>
        <taxon>Micromonosporales</taxon>
        <taxon>Micromonosporaceae</taxon>
        <taxon>Asanoa</taxon>
    </lineage>
</organism>
<proteinExistence type="inferred from homology"/>
<dbReference type="CDD" id="cd06558">
    <property type="entry name" value="crotonase-like"/>
    <property type="match status" value="1"/>
</dbReference>
<dbReference type="PANTHER" id="PTHR42964:SF1">
    <property type="entry name" value="POLYKETIDE BIOSYNTHESIS ENOYL-COA HYDRATASE PKSH-RELATED"/>
    <property type="match status" value="1"/>
</dbReference>
<evidence type="ECO:0000256" key="1">
    <source>
        <dbReference type="ARBA" id="ARBA00005254"/>
    </source>
</evidence>
<dbReference type="Proteomes" id="UP000624325">
    <property type="component" value="Unassembled WGS sequence"/>
</dbReference>
<dbReference type="Pfam" id="PF00378">
    <property type="entry name" value="ECH_1"/>
    <property type="match status" value="1"/>
</dbReference>
<comment type="caution">
    <text evidence="3">The sequence shown here is derived from an EMBL/GenBank/DDBJ whole genome shotgun (WGS) entry which is preliminary data.</text>
</comment>
<dbReference type="InterPro" id="IPR001753">
    <property type="entry name" value="Enoyl-CoA_hydra/iso"/>
</dbReference>
<sequence>MAYTTIRLDRDPRGAARITLDRPDRLNAFDDTMLRELADCAQALNDDPGVKVVTLTGAGGNFCAGRDRAELSEVGARDSGRPLPAAGGHESGMFRDLEMPTVALLDGAVVGGGLGFALQCDLRIATDRVKLYDGHLRNGMAPSVAAWYLPRLTTLGRALRFCAEPRPVEPGELTALGLVDDLVPVADLEAAHERAIAPFLAADARLLRHTKALLRAAQTDSYDATMTRVGLIRAVERLGAPA</sequence>
<keyword evidence="4" id="KW-1185">Reference proteome</keyword>